<dbReference type="GO" id="GO:0008270">
    <property type="term" value="F:zinc ion binding"/>
    <property type="evidence" value="ECO:0007669"/>
    <property type="project" value="UniProtKB-KW"/>
</dbReference>
<dbReference type="Pfam" id="PF00097">
    <property type="entry name" value="zf-C3HC4"/>
    <property type="match status" value="1"/>
</dbReference>
<dbReference type="GO" id="GO:0005789">
    <property type="term" value="C:endoplasmic reticulum membrane"/>
    <property type="evidence" value="ECO:0007669"/>
    <property type="project" value="UniProtKB-SubCell"/>
</dbReference>
<dbReference type="InterPro" id="IPR045103">
    <property type="entry name" value="RNF5/RNF185-like"/>
</dbReference>
<keyword evidence="11" id="KW-1133">Transmembrane helix</keyword>
<evidence type="ECO:0000313" key="14">
    <source>
        <dbReference type="Proteomes" id="UP001630127"/>
    </source>
</evidence>
<accession>A0ABD2YPS9</accession>
<evidence type="ECO:0000256" key="11">
    <source>
        <dbReference type="RuleBase" id="RU369090"/>
    </source>
</evidence>
<evidence type="ECO:0000313" key="13">
    <source>
        <dbReference type="EMBL" id="KAL3509384.1"/>
    </source>
</evidence>
<sequence>MVMEQQFQVPAAENNTNQDKISLAKWKSLAPDGPEDNPSGGLDCNICLDFVQDPVVTFCGHLYCWPCIYKWIHFQSTPSETCNHQQPQCPVCKAELSEETVIPLYGRGLTTKPSEGKAGHLGIIIPQRPPTPKCGGQLQSAPTTPNFTRAVPQLQQPSYTQQPQAYNQYTNRSSYMASPTLSLGGTTSPNVFHPMIGMIAEMVLARIFGNSQNAMYSYPNSYHQASGSTPRMRRQVMQADKSLSRICFFLCCCMVLFLLLF</sequence>
<evidence type="ECO:0000259" key="12">
    <source>
        <dbReference type="PROSITE" id="PS50089"/>
    </source>
</evidence>
<evidence type="ECO:0000256" key="7">
    <source>
        <dbReference type="ARBA" id="ARBA00022786"/>
    </source>
</evidence>
<evidence type="ECO:0000256" key="9">
    <source>
        <dbReference type="ARBA" id="ARBA00023136"/>
    </source>
</evidence>
<dbReference type="PROSITE" id="PS50089">
    <property type="entry name" value="ZF_RING_2"/>
    <property type="match status" value="1"/>
</dbReference>
<dbReference type="InterPro" id="IPR001841">
    <property type="entry name" value="Znf_RING"/>
</dbReference>
<comment type="pathway">
    <text evidence="3 11">Protein modification; protein ubiquitination.</text>
</comment>
<keyword evidence="4 11" id="KW-0808">Transferase</keyword>
<dbReference type="PROSITE" id="PS00518">
    <property type="entry name" value="ZF_RING_1"/>
    <property type="match status" value="1"/>
</dbReference>
<keyword evidence="14" id="KW-1185">Reference proteome</keyword>
<dbReference type="EMBL" id="JBJUIK010000012">
    <property type="protein sequence ID" value="KAL3509384.1"/>
    <property type="molecule type" value="Genomic_DNA"/>
</dbReference>
<dbReference type="EC" id="2.3.2.27" evidence="11"/>
<keyword evidence="11" id="KW-0256">Endoplasmic reticulum</keyword>
<name>A0ABD2YPS9_9GENT</name>
<evidence type="ECO:0000256" key="1">
    <source>
        <dbReference type="ARBA" id="ARBA00000900"/>
    </source>
</evidence>
<comment type="domain">
    <text evidence="11">The RING-type zinc finger domain is responsible for E3 ligase activity.</text>
</comment>
<dbReference type="InterPro" id="IPR013083">
    <property type="entry name" value="Znf_RING/FYVE/PHD"/>
</dbReference>
<dbReference type="GO" id="GO:0061630">
    <property type="term" value="F:ubiquitin protein ligase activity"/>
    <property type="evidence" value="ECO:0007669"/>
    <property type="project" value="UniProtKB-UniRule"/>
</dbReference>
<gene>
    <name evidence="13" type="ORF">ACH5RR_028785</name>
</gene>
<dbReference type="AlphaFoldDB" id="A0ABD2YPS9"/>
<evidence type="ECO:0000256" key="3">
    <source>
        <dbReference type="ARBA" id="ARBA00004906"/>
    </source>
</evidence>
<evidence type="ECO:0000256" key="8">
    <source>
        <dbReference type="ARBA" id="ARBA00022833"/>
    </source>
</evidence>
<evidence type="ECO:0000256" key="5">
    <source>
        <dbReference type="ARBA" id="ARBA00022723"/>
    </source>
</evidence>
<reference evidence="13 14" key="1">
    <citation type="submission" date="2024-11" db="EMBL/GenBank/DDBJ databases">
        <title>A near-complete genome assembly of Cinchona calisaya.</title>
        <authorList>
            <person name="Lian D.C."/>
            <person name="Zhao X.W."/>
            <person name="Wei L."/>
        </authorList>
    </citation>
    <scope>NUCLEOTIDE SEQUENCE [LARGE SCALE GENOMIC DNA]</scope>
    <source>
        <tissue evidence="13">Nenye</tissue>
    </source>
</reference>
<keyword evidence="5 11" id="KW-0479">Metal-binding</keyword>
<dbReference type="SUPFAM" id="SSF57850">
    <property type="entry name" value="RING/U-box"/>
    <property type="match status" value="1"/>
</dbReference>
<dbReference type="InterPro" id="IPR017907">
    <property type="entry name" value="Znf_RING_CS"/>
</dbReference>
<comment type="caution">
    <text evidence="13">The sequence shown here is derived from an EMBL/GenBank/DDBJ whole genome shotgun (WGS) entry which is preliminary data.</text>
</comment>
<comment type="catalytic activity">
    <reaction evidence="1 11">
        <text>S-ubiquitinyl-[E2 ubiquitin-conjugating enzyme]-L-cysteine + [acceptor protein]-L-lysine = [E2 ubiquitin-conjugating enzyme]-L-cysteine + N(6)-ubiquitinyl-[acceptor protein]-L-lysine.</text>
        <dbReference type="EC" id="2.3.2.27"/>
    </reaction>
</comment>
<evidence type="ECO:0000256" key="10">
    <source>
        <dbReference type="PROSITE-ProRule" id="PRU00175"/>
    </source>
</evidence>
<evidence type="ECO:0000256" key="6">
    <source>
        <dbReference type="ARBA" id="ARBA00022771"/>
    </source>
</evidence>
<evidence type="ECO:0000256" key="4">
    <source>
        <dbReference type="ARBA" id="ARBA00022679"/>
    </source>
</evidence>
<dbReference type="GO" id="GO:0006511">
    <property type="term" value="P:ubiquitin-dependent protein catabolic process"/>
    <property type="evidence" value="ECO:0007669"/>
    <property type="project" value="UniProtKB-UniRule"/>
</dbReference>
<protein>
    <recommendedName>
        <fullName evidence="11">E3 ubiquitin-protein ligase RMA</fullName>
        <ecNumber evidence="11">2.3.2.27</ecNumber>
    </recommendedName>
    <alternativeName>
        <fullName evidence="11">Protein RING membrane-anchor</fullName>
    </alternativeName>
    <alternativeName>
        <fullName evidence="11">RING-type E3 ubiquitin transferase RMA</fullName>
    </alternativeName>
</protein>
<keyword evidence="9 11" id="KW-0472">Membrane</keyword>
<keyword evidence="11" id="KW-0812">Transmembrane</keyword>
<comment type="subcellular location">
    <subcellularLocation>
        <location evidence="2">Endomembrane system</location>
    </subcellularLocation>
    <subcellularLocation>
        <location evidence="11">Endoplasmic reticulum membrane</location>
        <topology evidence="11">Single-pass type IV membrane protein</topology>
    </subcellularLocation>
</comment>
<organism evidence="13 14">
    <name type="scientific">Cinchona calisaya</name>
    <dbReference type="NCBI Taxonomy" id="153742"/>
    <lineage>
        <taxon>Eukaryota</taxon>
        <taxon>Viridiplantae</taxon>
        <taxon>Streptophyta</taxon>
        <taxon>Embryophyta</taxon>
        <taxon>Tracheophyta</taxon>
        <taxon>Spermatophyta</taxon>
        <taxon>Magnoliopsida</taxon>
        <taxon>eudicotyledons</taxon>
        <taxon>Gunneridae</taxon>
        <taxon>Pentapetalae</taxon>
        <taxon>asterids</taxon>
        <taxon>lamiids</taxon>
        <taxon>Gentianales</taxon>
        <taxon>Rubiaceae</taxon>
        <taxon>Cinchonoideae</taxon>
        <taxon>Cinchoneae</taxon>
        <taxon>Cinchona</taxon>
    </lineage>
</organism>
<dbReference type="Proteomes" id="UP001630127">
    <property type="component" value="Unassembled WGS sequence"/>
</dbReference>
<feature type="transmembrane region" description="Helical" evidence="11">
    <location>
        <begin position="242"/>
        <end position="260"/>
    </location>
</feature>
<keyword evidence="8 11" id="KW-0862">Zinc</keyword>
<dbReference type="Gene3D" id="3.30.40.10">
    <property type="entry name" value="Zinc/RING finger domain, C3HC4 (zinc finger)"/>
    <property type="match status" value="1"/>
</dbReference>
<evidence type="ECO:0000256" key="2">
    <source>
        <dbReference type="ARBA" id="ARBA00004308"/>
    </source>
</evidence>
<dbReference type="SMART" id="SM00184">
    <property type="entry name" value="RING"/>
    <property type="match status" value="1"/>
</dbReference>
<comment type="function">
    <text evidence="11">E3 ubiquitin-protein ligase.</text>
</comment>
<feature type="domain" description="RING-type" evidence="12">
    <location>
        <begin position="44"/>
        <end position="93"/>
    </location>
</feature>
<proteinExistence type="predicted"/>
<keyword evidence="6 10" id="KW-0863">Zinc-finger</keyword>
<keyword evidence="7 11" id="KW-0833">Ubl conjugation pathway</keyword>
<dbReference type="InterPro" id="IPR018957">
    <property type="entry name" value="Znf_C3HC4_RING-type"/>
</dbReference>
<dbReference type="PANTHER" id="PTHR12313">
    <property type="entry name" value="E3 UBIQUITIN-PROTEIN LIGASE RNF5-RELATED"/>
    <property type="match status" value="1"/>
</dbReference>